<keyword evidence="5 14" id="KW-0812">Transmembrane</keyword>
<keyword evidence="9" id="KW-1015">Disulfide bond</keyword>
<evidence type="ECO:0000256" key="7">
    <source>
        <dbReference type="ARBA" id="ARBA00022989"/>
    </source>
</evidence>
<evidence type="ECO:0000256" key="10">
    <source>
        <dbReference type="ARBA" id="ARBA00023329"/>
    </source>
</evidence>
<evidence type="ECO:0000256" key="14">
    <source>
        <dbReference type="SAM" id="Phobius"/>
    </source>
</evidence>
<comment type="function">
    <text evidence="11">Glycoprotein which is a component of the gelatinous extracellular matrix in the cupulae of the vestibular organ.</text>
</comment>
<evidence type="ECO:0000256" key="12">
    <source>
        <dbReference type="ARBA" id="ARBA00040851"/>
    </source>
</evidence>
<keyword evidence="6" id="KW-0732">Signal</keyword>
<evidence type="ECO:0000256" key="5">
    <source>
        <dbReference type="ARBA" id="ARBA00022692"/>
    </source>
</evidence>
<feature type="transmembrane region" description="Helical" evidence="14">
    <location>
        <begin position="389"/>
        <end position="413"/>
    </location>
</feature>
<evidence type="ECO:0000256" key="11">
    <source>
        <dbReference type="ARBA" id="ARBA00037652"/>
    </source>
</evidence>
<keyword evidence="4" id="KW-0272">Extracellular matrix</keyword>
<evidence type="ECO:0000256" key="6">
    <source>
        <dbReference type="ARBA" id="ARBA00022729"/>
    </source>
</evidence>
<feature type="domain" description="ZP" evidence="15">
    <location>
        <begin position="61"/>
        <end position="338"/>
    </location>
</feature>
<protein>
    <recommendedName>
        <fullName evidence="12">Zona pellucida-like domain-containing protein 1</fullName>
    </recommendedName>
    <alternativeName>
        <fullName evidence="13">Cupulin</fullName>
    </alternativeName>
</protein>
<evidence type="ECO:0000256" key="1">
    <source>
        <dbReference type="ARBA" id="ARBA00004358"/>
    </source>
</evidence>
<keyword evidence="17" id="KW-1185">Reference proteome</keyword>
<sequence length="432" mass="46526">MLCVFSGDGAHSIACRGQKHMELSNYLKGTKTLFVKAQFNGYNCDANLHSRFPAERDITVSCGVQSITLKVNFCPVLFSGYVDTDLALNGRHGDSQCRGVLNNNSFPTAILFSISLSTMETCGTSLSVSTSQGANAYGNLSLVQIGNVSGYIDTPDPPTIISYLPGLLYKFSCSYPLEYLVNNTQLASSAAAISVKDSNGTFISTLNLLLYGDSTYASQLSVPVTGLPLKTRVFAAVKASNLDKRWNVLMDYCYTTPSGNPSDELRYDLFFSCYKDPQTTVVENAKSQMGRFSFEVFRFVKHKNQKMSAVFLHCVTKLCRADDCPLLMPICGSRKKREASDSKSQSSASSGNAVVTAGPIITRSEETSSNNSQLVSLDSQAYALDAVSSALVCGVLTLGALALCLFVFSVALLKLRTPSLAALTEVTGPGFK</sequence>
<gene>
    <name evidence="16" type="ORF">ANANG_G00233050</name>
</gene>
<dbReference type="PANTHER" id="PTHR14002">
    <property type="entry name" value="ENDOGLIN/TGF-BETA RECEPTOR TYPE III"/>
    <property type="match status" value="1"/>
</dbReference>
<dbReference type="PANTHER" id="PTHR14002:SF24">
    <property type="entry name" value="ZONA PELLUCIDA-LIKE DOMAIN-CONTAINING PROTEIN 1"/>
    <property type="match status" value="1"/>
</dbReference>
<evidence type="ECO:0000256" key="9">
    <source>
        <dbReference type="ARBA" id="ARBA00023157"/>
    </source>
</evidence>
<keyword evidence="10" id="KW-0968">Cytoplasmic vesicle</keyword>
<dbReference type="Pfam" id="PF23344">
    <property type="entry name" value="ZP-N"/>
    <property type="match status" value="1"/>
</dbReference>
<dbReference type="PROSITE" id="PS51034">
    <property type="entry name" value="ZP_2"/>
    <property type="match status" value="1"/>
</dbReference>
<evidence type="ECO:0000256" key="8">
    <source>
        <dbReference type="ARBA" id="ARBA00023136"/>
    </source>
</evidence>
<evidence type="ECO:0000259" key="15">
    <source>
        <dbReference type="PROSITE" id="PS51034"/>
    </source>
</evidence>
<dbReference type="InterPro" id="IPR055355">
    <property type="entry name" value="ZP-C"/>
</dbReference>
<dbReference type="InterPro" id="IPR001507">
    <property type="entry name" value="ZP_dom"/>
</dbReference>
<dbReference type="Gene3D" id="2.60.40.4100">
    <property type="entry name" value="Zona pellucida, ZP-C domain"/>
    <property type="match status" value="1"/>
</dbReference>
<name>A0A9D3RN73_ANGAN</name>
<keyword evidence="7 14" id="KW-1133">Transmembrane helix</keyword>
<comment type="subcellular location">
    <subcellularLocation>
        <location evidence="1">Cytoplasmic vesicle membrane</location>
        <topology evidence="1">Single-pass type I membrane protein</topology>
    </subcellularLocation>
    <subcellularLocation>
        <location evidence="2">Secreted</location>
        <location evidence="2">Extracellular space</location>
        <location evidence="2">Extracellular matrix</location>
    </subcellularLocation>
</comment>
<organism evidence="16 17">
    <name type="scientific">Anguilla anguilla</name>
    <name type="common">European freshwater eel</name>
    <name type="synonym">Muraena anguilla</name>
    <dbReference type="NCBI Taxonomy" id="7936"/>
    <lineage>
        <taxon>Eukaryota</taxon>
        <taxon>Metazoa</taxon>
        <taxon>Chordata</taxon>
        <taxon>Craniata</taxon>
        <taxon>Vertebrata</taxon>
        <taxon>Euteleostomi</taxon>
        <taxon>Actinopterygii</taxon>
        <taxon>Neopterygii</taxon>
        <taxon>Teleostei</taxon>
        <taxon>Anguilliformes</taxon>
        <taxon>Anguillidae</taxon>
        <taxon>Anguilla</taxon>
    </lineage>
</organism>
<dbReference type="InterPro" id="IPR042235">
    <property type="entry name" value="ZP-C_dom"/>
</dbReference>
<dbReference type="InterPro" id="IPR055356">
    <property type="entry name" value="ZP-N"/>
</dbReference>
<keyword evidence="3" id="KW-0964">Secreted</keyword>
<evidence type="ECO:0000256" key="13">
    <source>
        <dbReference type="ARBA" id="ARBA00043069"/>
    </source>
</evidence>
<evidence type="ECO:0000313" key="16">
    <source>
        <dbReference type="EMBL" id="KAG5836849.1"/>
    </source>
</evidence>
<evidence type="ECO:0000256" key="2">
    <source>
        <dbReference type="ARBA" id="ARBA00004498"/>
    </source>
</evidence>
<comment type="caution">
    <text evidence="16">The sequence shown here is derived from an EMBL/GenBank/DDBJ whole genome shotgun (WGS) entry which is preliminary data.</text>
</comment>
<dbReference type="Pfam" id="PF00100">
    <property type="entry name" value="Zona_pellucida"/>
    <property type="match status" value="1"/>
</dbReference>
<proteinExistence type="predicted"/>
<dbReference type="AlphaFoldDB" id="A0A9D3RN73"/>
<dbReference type="SMART" id="SM00241">
    <property type="entry name" value="ZP"/>
    <property type="match status" value="1"/>
</dbReference>
<evidence type="ECO:0000313" key="17">
    <source>
        <dbReference type="Proteomes" id="UP001044222"/>
    </source>
</evidence>
<dbReference type="GO" id="GO:0030659">
    <property type="term" value="C:cytoplasmic vesicle membrane"/>
    <property type="evidence" value="ECO:0007669"/>
    <property type="project" value="UniProtKB-SubCell"/>
</dbReference>
<evidence type="ECO:0000256" key="4">
    <source>
        <dbReference type="ARBA" id="ARBA00022530"/>
    </source>
</evidence>
<evidence type="ECO:0000256" key="3">
    <source>
        <dbReference type="ARBA" id="ARBA00022525"/>
    </source>
</evidence>
<dbReference type="Proteomes" id="UP001044222">
    <property type="component" value="Chromosome 13"/>
</dbReference>
<keyword evidence="8 14" id="KW-0472">Membrane</keyword>
<reference evidence="16" key="1">
    <citation type="submission" date="2021-01" db="EMBL/GenBank/DDBJ databases">
        <title>A chromosome-scale assembly of European eel, Anguilla anguilla.</title>
        <authorList>
            <person name="Henkel C."/>
            <person name="Jong-Raadsen S.A."/>
            <person name="Dufour S."/>
            <person name="Weltzien F.-A."/>
            <person name="Palstra A.P."/>
            <person name="Pelster B."/>
            <person name="Spaink H.P."/>
            <person name="Van Den Thillart G.E."/>
            <person name="Jansen H."/>
            <person name="Zahm M."/>
            <person name="Klopp C."/>
            <person name="Cedric C."/>
            <person name="Louis A."/>
            <person name="Berthelot C."/>
            <person name="Parey E."/>
            <person name="Roest Crollius H."/>
            <person name="Montfort J."/>
            <person name="Robinson-Rechavi M."/>
            <person name="Bucao C."/>
            <person name="Bouchez O."/>
            <person name="Gislard M."/>
            <person name="Lluch J."/>
            <person name="Milhes M."/>
            <person name="Lampietro C."/>
            <person name="Lopez Roques C."/>
            <person name="Donnadieu C."/>
            <person name="Braasch I."/>
            <person name="Desvignes T."/>
            <person name="Postlethwait J."/>
            <person name="Bobe J."/>
            <person name="Guiguen Y."/>
            <person name="Dirks R."/>
        </authorList>
    </citation>
    <scope>NUCLEOTIDE SEQUENCE</scope>
    <source>
        <strain evidence="16">Tag_6206</strain>
        <tissue evidence="16">Liver</tissue>
    </source>
</reference>
<dbReference type="EMBL" id="JAFIRN010000013">
    <property type="protein sequence ID" value="KAG5836849.1"/>
    <property type="molecule type" value="Genomic_DNA"/>
</dbReference>
<accession>A0A9D3RN73</accession>